<feature type="transmembrane region" description="Helical" evidence="1">
    <location>
        <begin position="66"/>
        <end position="87"/>
    </location>
</feature>
<evidence type="ECO:0000313" key="3">
    <source>
        <dbReference type="Proteomes" id="UP000229782"/>
    </source>
</evidence>
<name>A0A2H0N1W7_9BACT</name>
<keyword evidence="1" id="KW-0812">Transmembrane</keyword>
<evidence type="ECO:0000313" key="2">
    <source>
        <dbReference type="EMBL" id="PIR02878.1"/>
    </source>
</evidence>
<keyword evidence="1" id="KW-1133">Transmembrane helix</keyword>
<reference evidence="2 3" key="1">
    <citation type="submission" date="2017-09" db="EMBL/GenBank/DDBJ databases">
        <title>Depth-based differentiation of microbial function through sediment-hosted aquifers and enrichment of novel symbionts in the deep terrestrial subsurface.</title>
        <authorList>
            <person name="Probst A.J."/>
            <person name="Ladd B."/>
            <person name="Jarett J.K."/>
            <person name="Geller-Mcgrath D.E."/>
            <person name="Sieber C.M."/>
            <person name="Emerson J.B."/>
            <person name="Anantharaman K."/>
            <person name="Thomas B.C."/>
            <person name="Malmstrom R."/>
            <person name="Stieglmeier M."/>
            <person name="Klingl A."/>
            <person name="Woyke T."/>
            <person name="Ryan C.M."/>
            <person name="Banfield J.F."/>
        </authorList>
    </citation>
    <scope>NUCLEOTIDE SEQUENCE [LARGE SCALE GENOMIC DNA]</scope>
    <source>
        <strain evidence="2">CG11_big_fil_rev_8_21_14_0_20_43_7</strain>
    </source>
</reference>
<keyword evidence="1" id="KW-0472">Membrane</keyword>
<gene>
    <name evidence="2" type="ORF">COV60_03295</name>
</gene>
<protein>
    <submittedName>
        <fullName evidence="2">Uncharacterized protein</fullName>
    </submittedName>
</protein>
<dbReference type="Proteomes" id="UP000229782">
    <property type="component" value="Unassembled WGS sequence"/>
</dbReference>
<evidence type="ECO:0000256" key="1">
    <source>
        <dbReference type="SAM" id="Phobius"/>
    </source>
</evidence>
<dbReference type="AlphaFoldDB" id="A0A2H0N1W7"/>
<organism evidence="2 3">
    <name type="scientific">Candidatus Magasanikbacteria bacterium CG11_big_fil_rev_8_21_14_0_20_43_7</name>
    <dbReference type="NCBI Taxonomy" id="1974654"/>
    <lineage>
        <taxon>Bacteria</taxon>
        <taxon>Candidatus Magasanikiibacteriota</taxon>
    </lineage>
</organism>
<dbReference type="EMBL" id="PCWM01000078">
    <property type="protein sequence ID" value="PIR02878.1"/>
    <property type="molecule type" value="Genomic_DNA"/>
</dbReference>
<accession>A0A2H0N1W7</accession>
<comment type="caution">
    <text evidence="2">The sequence shown here is derived from an EMBL/GenBank/DDBJ whole genome shotgun (WGS) entry which is preliminary data.</text>
</comment>
<proteinExistence type="predicted"/>
<sequence length="157" mass="17431">MKKQWYSRIFFIVFAYVFVSIFVPSAYVFSSGSLTEKINTQVKTAGNAAGLEKRDVAEYIGSGVQIVLGFIGTLFLVLIVFAGYVRLTSHGEEDRVKKSTSTAISALLGLVIVLLAYGITRFVVTRVYNETTYEPTYQIDNQAPNAPYNDPNTIMSF</sequence>
<feature type="transmembrane region" description="Helical" evidence="1">
    <location>
        <begin position="99"/>
        <end position="119"/>
    </location>
</feature>
<feature type="transmembrane region" description="Helical" evidence="1">
    <location>
        <begin position="9"/>
        <end position="29"/>
    </location>
</feature>